<evidence type="ECO:0000313" key="2">
    <source>
        <dbReference type="Proteomes" id="UP000308600"/>
    </source>
</evidence>
<organism evidence="1 2">
    <name type="scientific">Pluteus cervinus</name>
    <dbReference type="NCBI Taxonomy" id="181527"/>
    <lineage>
        <taxon>Eukaryota</taxon>
        <taxon>Fungi</taxon>
        <taxon>Dikarya</taxon>
        <taxon>Basidiomycota</taxon>
        <taxon>Agaricomycotina</taxon>
        <taxon>Agaricomycetes</taxon>
        <taxon>Agaricomycetidae</taxon>
        <taxon>Agaricales</taxon>
        <taxon>Pluteineae</taxon>
        <taxon>Pluteaceae</taxon>
        <taxon>Pluteus</taxon>
    </lineage>
</organism>
<proteinExistence type="predicted"/>
<keyword evidence="2" id="KW-1185">Reference proteome</keyword>
<dbReference type="EMBL" id="ML208455">
    <property type="protein sequence ID" value="TFK64931.1"/>
    <property type="molecule type" value="Genomic_DNA"/>
</dbReference>
<accession>A0ACD3AHE6</accession>
<gene>
    <name evidence="1" type="ORF">BDN72DRAFT_861017</name>
</gene>
<protein>
    <submittedName>
        <fullName evidence="1">Uncharacterized protein</fullName>
    </submittedName>
</protein>
<reference evidence="1 2" key="1">
    <citation type="journal article" date="2019" name="Nat. Ecol. Evol.">
        <title>Megaphylogeny resolves global patterns of mushroom evolution.</title>
        <authorList>
            <person name="Varga T."/>
            <person name="Krizsan K."/>
            <person name="Foldi C."/>
            <person name="Dima B."/>
            <person name="Sanchez-Garcia M."/>
            <person name="Sanchez-Ramirez S."/>
            <person name="Szollosi G.J."/>
            <person name="Szarkandi J.G."/>
            <person name="Papp V."/>
            <person name="Albert L."/>
            <person name="Andreopoulos W."/>
            <person name="Angelini C."/>
            <person name="Antonin V."/>
            <person name="Barry K.W."/>
            <person name="Bougher N.L."/>
            <person name="Buchanan P."/>
            <person name="Buyck B."/>
            <person name="Bense V."/>
            <person name="Catcheside P."/>
            <person name="Chovatia M."/>
            <person name="Cooper J."/>
            <person name="Damon W."/>
            <person name="Desjardin D."/>
            <person name="Finy P."/>
            <person name="Geml J."/>
            <person name="Haridas S."/>
            <person name="Hughes K."/>
            <person name="Justo A."/>
            <person name="Karasinski D."/>
            <person name="Kautmanova I."/>
            <person name="Kiss B."/>
            <person name="Kocsube S."/>
            <person name="Kotiranta H."/>
            <person name="LaButti K.M."/>
            <person name="Lechner B.E."/>
            <person name="Liimatainen K."/>
            <person name="Lipzen A."/>
            <person name="Lukacs Z."/>
            <person name="Mihaltcheva S."/>
            <person name="Morgado L.N."/>
            <person name="Niskanen T."/>
            <person name="Noordeloos M.E."/>
            <person name="Ohm R.A."/>
            <person name="Ortiz-Santana B."/>
            <person name="Ovrebo C."/>
            <person name="Racz N."/>
            <person name="Riley R."/>
            <person name="Savchenko A."/>
            <person name="Shiryaev A."/>
            <person name="Soop K."/>
            <person name="Spirin V."/>
            <person name="Szebenyi C."/>
            <person name="Tomsovsky M."/>
            <person name="Tulloss R.E."/>
            <person name="Uehling J."/>
            <person name="Grigoriev I.V."/>
            <person name="Vagvolgyi C."/>
            <person name="Papp T."/>
            <person name="Martin F.M."/>
            <person name="Miettinen O."/>
            <person name="Hibbett D.S."/>
            <person name="Nagy L.G."/>
        </authorList>
    </citation>
    <scope>NUCLEOTIDE SEQUENCE [LARGE SCALE GENOMIC DNA]</scope>
    <source>
        <strain evidence="1 2">NL-1719</strain>
    </source>
</reference>
<name>A0ACD3AHE6_9AGAR</name>
<dbReference type="Proteomes" id="UP000308600">
    <property type="component" value="Unassembled WGS sequence"/>
</dbReference>
<evidence type="ECO:0000313" key="1">
    <source>
        <dbReference type="EMBL" id="TFK64931.1"/>
    </source>
</evidence>
<sequence length="315" mass="35455">MADLNRFYHSYNATMWSITFFDPTKTTNLPYHRFLPFERLQIRKILVGWMTTISLRNTAPPKGSLYLSLRWHQIFAKETPPSKSIPVSTEGTSNIQILQTLQTQSRPLLNGGDASPFYLSHSNIVGGCRVRPHTETIQRRLTDLSVVALLLTKDNHDPRYPDFSGGSPLSTGRCESPSTPTPNVYGNLQHKRRPTAVVVLARNVVRDGPYPNFFRRQAPLPKSFRHNRGRASGTATPPALSNDGFSSSPGMKPGRFTWDARGWIGGEQRFLQLLVVSYVMGDVGRWRWDSTDGLDGAVRIGQRDMLKVEKVKGIY</sequence>